<dbReference type="EC" id="5.2.1.8" evidence="6"/>
<evidence type="ECO:0000256" key="1">
    <source>
        <dbReference type="ARBA" id="ARBA00000971"/>
    </source>
</evidence>
<dbReference type="PANTHER" id="PTHR43811">
    <property type="entry name" value="FKBP-TYPE PEPTIDYL-PROLYL CIS-TRANS ISOMERASE FKPA"/>
    <property type="match status" value="1"/>
</dbReference>
<evidence type="ECO:0000256" key="4">
    <source>
        <dbReference type="ARBA" id="ARBA00023235"/>
    </source>
</evidence>
<dbReference type="GO" id="GO:0003755">
    <property type="term" value="F:peptidyl-prolyl cis-trans isomerase activity"/>
    <property type="evidence" value="ECO:0007669"/>
    <property type="project" value="UniProtKB-EC"/>
</dbReference>
<dbReference type="Gene3D" id="3.10.50.40">
    <property type="match status" value="2"/>
</dbReference>
<comment type="similarity">
    <text evidence="2 6">Belongs to the FKBP-type PPIase family.</text>
</comment>
<evidence type="ECO:0000313" key="9">
    <source>
        <dbReference type="Proteomes" id="UP001144341"/>
    </source>
</evidence>
<evidence type="ECO:0000256" key="5">
    <source>
        <dbReference type="PROSITE-ProRule" id="PRU00277"/>
    </source>
</evidence>
<dbReference type="InterPro" id="IPR001179">
    <property type="entry name" value="PPIase_FKBP_dom"/>
</dbReference>
<organism evidence="8 9">
    <name type="scientific">Pedobacter rhodius</name>
    <dbReference type="NCBI Taxonomy" id="3004098"/>
    <lineage>
        <taxon>Bacteria</taxon>
        <taxon>Pseudomonadati</taxon>
        <taxon>Bacteroidota</taxon>
        <taxon>Sphingobacteriia</taxon>
        <taxon>Sphingobacteriales</taxon>
        <taxon>Sphingobacteriaceae</taxon>
        <taxon>Pedobacter</taxon>
    </lineage>
</organism>
<dbReference type="Proteomes" id="UP001144341">
    <property type="component" value="Unassembled WGS sequence"/>
</dbReference>
<gene>
    <name evidence="8" type="ORF">O0931_16705</name>
</gene>
<keyword evidence="9" id="KW-1185">Reference proteome</keyword>
<protein>
    <recommendedName>
        <fullName evidence="6">Peptidyl-prolyl cis-trans isomerase</fullName>
        <ecNumber evidence="6">5.2.1.8</ecNumber>
    </recommendedName>
</protein>
<dbReference type="PROSITE" id="PS50059">
    <property type="entry name" value="FKBP_PPIASE"/>
    <property type="match status" value="2"/>
</dbReference>
<dbReference type="SUPFAM" id="SSF54534">
    <property type="entry name" value="FKBP-like"/>
    <property type="match status" value="2"/>
</dbReference>
<evidence type="ECO:0000256" key="6">
    <source>
        <dbReference type="RuleBase" id="RU003915"/>
    </source>
</evidence>
<dbReference type="PANTHER" id="PTHR43811:SF19">
    <property type="entry name" value="39 KDA FK506-BINDING NUCLEAR PROTEIN"/>
    <property type="match status" value="1"/>
</dbReference>
<evidence type="ECO:0000259" key="7">
    <source>
        <dbReference type="PROSITE" id="PS50059"/>
    </source>
</evidence>
<dbReference type="PROSITE" id="PS51257">
    <property type="entry name" value="PROKAR_LIPOPROTEIN"/>
    <property type="match status" value="1"/>
</dbReference>
<keyword evidence="3 5" id="KW-0697">Rotamase</keyword>
<comment type="catalytic activity">
    <reaction evidence="1 5 6">
        <text>[protein]-peptidylproline (omega=180) = [protein]-peptidylproline (omega=0)</text>
        <dbReference type="Rhea" id="RHEA:16237"/>
        <dbReference type="Rhea" id="RHEA-COMP:10747"/>
        <dbReference type="Rhea" id="RHEA-COMP:10748"/>
        <dbReference type="ChEBI" id="CHEBI:83833"/>
        <dbReference type="ChEBI" id="CHEBI:83834"/>
        <dbReference type="EC" id="5.2.1.8"/>
    </reaction>
</comment>
<keyword evidence="4 5" id="KW-0413">Isomerase</keyword>
<evidence type="ECO:0000256" key="2">
    <source>
        <dbReference type="ARBA" id="ARBA00006577"/>
    </source>
</evidence>
<feature type="domain" description="PPIase FKBP-type" evidence="7">
    <location>
        <begin position="73"/>
        <end position="164"/>
    </location>
</feature>
<evidence type="ECO:0000256" key="3">
    <source>
        <dbReference type="ARBA" id="ARBA00023110"/>
    </source>
</evidence>
<dbReference type="RefSeq" id="WP_269416619.1">
    <property type="nucleotide sequence ID" value="NZ_JAPWGL010000005.1"/>
</dbReference>
<evidence type="ECO:0000313" key="8">
    <source>
        <dbReference type="EMBL" id="MCZ4224955.1"/>
    </source>
</evidence>
<dbReference type="EMBL" id="JAPWGL010000005">
    <property type="protein sequence ID" value="MCZ4224955.1"/>
    <property type="molecule type" value="Genomic_DNA"/>
</dbReference>
<proteinExistence type="inferred from homology"/>
<reference evidence="8" key="1">
    <citation type="submission" date="2022-12" db="EMBL/GenBank/DDBJ databases">
        <title>Genome sequence of SJ11.</title>
        <authorList>
            <person name="Woo H."/>
        </authorList>
    </citation>
    <scope>NUCLEOTIDE SEQUENCE</scope>
    <source>
        <strain evidence="8">SJ11</strain>
    </source>
</reference>
<accession>A0ABT4L1A5</accession>
<sequence length="300" mass="32585">MKNLTKLSLSIFLLAIVLFTSCKKEYDSIETVDEAAIQAYIKANNLTGKMTRDSLGVYYQVLDAGSGSVIANRDSVLFSYEEKSITDATTFYSTSVNGNEGTYFGYLAGKFNDAWKTGLRGLKFGGKVRLLVPSRLAYGKNGNATLNVPSNAIIDTYITTSTYRKQWQWDDAKIQTYLAAKGLTATAIKDASRVYYITTTQGTGVDAINESSTVVYKYTGRLLDGTVFDSSTDGTFSTTFASIYVEGWKSIVKKYTAGAKFRMFIPSDLAYGTSGSTGGAVAIPSNAVLDFDIEIVSVTN</sequence>
<feature type="domain" description="PPIase FKBP-type" evidence="7">
    <location>
        <begin position="211"/>
        <end position="299"/>
    </location>
</feature>
<comment type="caution">
    <text evidence="8">The sequence shown here is derived from an EMBL/GenBank/DDBJ whole genome shotgun (WGS) entry which is preliminary data.</text>
</comment>
<dbReference type="InterPro" id="IPR046357">
    <property type="entry name" value="PPIase_dom_sf"/>
</dbReference>
<dbReference type="Pfam" id="PF00254">
    <property type="entry name" value="FKBP_C"/>
    <property type="match status" value="2"/>
</dbReference>
<name>A0ABT4L1A5_9SPHI</name>